<comment type="caution">
    <text evidence="4">The sequence shown here is derived from an EMBL/GenBank/DDBJ whole genome shotgun (WGS) entry which is preliminary data.</text>
</comment>
<accession>A0ABU3ACP0</accession>
<dbReference type="InterPro" id="IPR029069">
    <property type="entry name" value="HotDog_dom_sf"/>
</dbReference>
<dbReference type="PANTHER" id="PTHR31793:SF27">
    <property type="entry name" value="NOVEL THIOESTERASE SUPERFAMILY DOMAIN AND SAPOSIN A-TYPE DOMAIN CONTAINING PROTEIN (0610012H03RIK)"/>
    <property type="match status" value="1"/>
</dbReference>
<dbReference type="Proteomes" id="UP001255246">
    <property type="component" value="Unassembled WGS sequence"/>
</dbReference>
<dbReference type="Gene3D" id="3.10.129.10">
    <property type="entry name" value="Hotdog Thioesterase"/>
    <property type="match status" value="1"/>
</dbReference>
<keyword evidence="2" id="KW-0378">Hydrolase</keyword>
<dbReference type="RefSeq" id="WP_311350866.1">
    <property type="nucleotide sequence ID" value="NZ_JAVRHR010000002.1"/>
</dbReference>
<dbReference type="InterPro" id="IPR002864">
    <property type="entry name" value="Acyl-ACP_thioesterase_NHD"/>
</dbReference>
<name>A0ABU3ACP0_9FLAO</name>
<evidence type="ECO:0000313" key="5">
    <source>
        <dbReference type="Proteomes" id="UP001255246"/>
    </source>
</evidence>
<organism evidence="4 5">
    <name type="scientific">Croceitalea rosinachiae</name>
    <dbReference type="NCBI Taxonomy" id="3075596"/>
    <lineage>
        <taxon>Bacteria</taxon>
        <taxon>Pseudomonadati</taxon>
        <taxon>Bacteroidota</taxon>
        <taxon>Flavobacteriia</taxon>
        <taxon>Flavobacteriales</taxon>
        <taxon>Flavobacteriaceae</taxon>
        <taxon>Croceitalea</taxon>
    </lineage>
</organism>
<evidence type="ECO:0000256" key="2">
    <source>
        <dbReference type="ARBA" id="ARBA00022801"/>
    </source>
</evidence>
<dbReference type="Pfam" id="PF01643">
    <property type="entry name" value="Acyl-ACP_TE"/>
    <property type="match status" value="1"/>
</dbReference>
<dbReference type="InterPro" id="IPR050563">
    <property type="entry name" value="4-hydroxybenzoyl-CoA_TE"/>
</dbReference>
<protein>
    <submittedName>
        <fullName evidence="4">Thioesterase</fullName>
    </submittedName>
</protein>
<dbReference type="PANTHER" id="PTHR31793">
    <property type="entry name" value="4-HYDROXYBENZOYL-COA THIOESTERASE FAMILY MEMBER"/>
    <property type="match status" value="1"/>
</dbReference>
<dbReference type="EMBL" id="JAVRHR010000002">
    <property type="protein sequence ID" value="MDT0607307.1"/>
    <property type="molecule type" value="Genomic_DNA"/>
</dbReference>
<evidence type="ECO:0000313" key="4">
    <source>
        <dbReference type="EMBL" id="MDT0607307.1"/>
    </source>
</evidence>
<evidence type="ECO:0000256" key="1">
    <source>
        <dbReference type="ARBA" id="ARBA00005953"/>
    </source>
</evidence>
<feature type="domain" description="Acyl-ACP thioesterase N-terminal hotdog" evidence="3">
    <location>
        <begin position="9"/>
        <end position="126"/>
    </location>
</feature>
<keyword evidence="5" id="KW-1185">Reference proteome</keyword>
<evidence type="ECO:0000259" key="3">
    <source>
        <dbReference type="Pfam" id="PF01643"/>
    </source>
</evidence>
<sequence length="128" mass="15011">MLPYSIKLTVTEKDLDDLRHVNNVRYLDWIQQISKEHWQYKADESLQKQFVWVVRKHSIIYHSAAKLNDQLLLETEIINSKGPISVRRVIIKDNKAAKLVVTSETDWCLINPVSMKPVRIPDSIKNLF</sequence>
<dbReference type="SUPFAM" id="SSF54637">
    <property type="entry name" value="Thioesterase/thiol ester dehydrase-isomerase"/>
    <property type="match status" value="1"/>
</dbReference>
<comment type="similarity">
    <text evidence="1">Belongs to the 4-hydroxybenzoyl-CoA thioesterase family.</text>
</comment>
<dbReference type="CDD" id="cd00586">
    <property type="entry name" value="4HBT"/>
    <property type="match status" value="1"/>
</dbReference>
<proteinExistence type="inferred from homology"/>
<gene>
    <name evidence="4" type="ORF">RM706_09710</name>
</gene>
<reference evidence="4 5" key="1">
    <citation type="submission" date="2023-09" db="EMBL/GenBank/DDBJ databases">
        <authorList>
            <person name="Rey-Velasco X."/>
        </authorList>
    </citation>
    <scope>NUCLEOTIDE SEQUENCE [LARGE SCALE GENOMIC DNA]</scope>
    <source>
        <strain evidence="4 5">F388</strain>
    </source>
</reference>